<evidence type="ECO:0000313" key="1">
    <source>
        <dbReference type="EMBL" id="SMC07115.1"/>
    </source>
</evidence>
<dbReference type="PANTHER" id="PTHR10443:SF12">
    <property type="entry name" value="DIPEPTIDASE"/>
    <property type="match status" value="1"/>
</dbReference>
<dbReference type="EMBL" id="FWWY01000001">
    <property type="protein sequence ID" value="SMC07115.1"/>
    <property type="molecule type" value="Genomic_DNA"/>
</dbReference>
<sequence>MLWHGHEMPVVDTHADSLLAALKGQRHLYEASQEGQLDFPRMKQAGHKLQFLSCWVEPEFKPERALPRLLTFVDQFYTEVEAASSDVVPVFDKASLDRVLSSDKIGVVMSIEGSEAVGTDPRLVRVLYRLGFRLMSLTWNERNALADGAGEDPGGGGVSRAGRLIIQEINRIGMVLDVSHLSHAAFWDVMEISQRPVIASHSNCRALADHRRNLTDAQILALARHGGIQGLTFVREFLGGAQDVDRVVDHAQHHLDLVGDDRHLGLGSDFDGVEKPVTGLEDVTRLSVLADRMSDRGIPDETIDRIFGGNYLRFFLERWSDFNSNT</sequence>
<name>A0A1W1WLJ9_SULTA</name>
<dbReference type="STRING" id="28034.BFX07_06420"/>
<dbReference type="AlphaFoldDB" id="A0A1W1WLJ9"/>
<dbReference type="RefSeq" id="WP_020374866.1">
    <property type="nucleotide sequence ID" value="NZ_FWWY01000001.1"/>
</dbReference>
<dbReference type="PANTHER" id="PTHR10443">
    <property type="entry name" value="MICROSOMAL DIPEPTIDASE"/>
    <property type="match status" value="1"/>
</dbReference>
<organism evidence="1 2">
    <name type="scientific">Sulfobacillus thermosulfidooxidans (strain DSM 9293 / VKM B-1269 / AT-1)</name>
    <dbReference type="NCBI Taxonomy" id="929705"/>
    <lineage>
        <taxon>Bacteria</taxon>
        <taxon>Bacillati</taxon>
        <taxon>Bacillota</taxon>
        <taxon>Clostridia</taxon>
        <taxon>Eubacteriales</taxon>
        <taxon>Clostridiales Family XVII. Incertae Sedis</taxon>
        <taxon>Sulfobacillus</taxon>
    </lineage>
</organism>
<dbReference type="InterPro" id="IPR032466">
    <property type="entry name" value="Metal_Hydrolase"/>
</dbReference>
<dbReference type="GO" id="GO:0070573">
    <property type="term" value="F:metallodipeptidase activity"/>
    <property type="evidence" value="ECO:0007669"/>
    <property type="project" value="InterPro"/>
</dbReference>
<dbReference type="CDD" id="cd01301">
    <property type="entry name" value="rDP_like"/>
    <property type="match status" value="1"/>
</dbReference>
<protein>
    <submittedName>
        <fullName evidence="1">Membrane dipeptidase</fullName>
    </submittedName>
</protein>
<evidence type="ECO:0000313" key="2">
    <source>
        <dbReference type="Proteomes" id="UP000192660"/>
    </source>
</evidence>
<dbReference type="Proteomes" id="UP000192660">
    <property type="component" value="Unassembled WGS sequence"/>
</dbReference>
<dbReference type="GO" id="GO:0006508">
    <property type="term" value="P:proteolysis"/>
    <property type="evidence" value="ECO:0007669"/>
    <property type="project" value="InterPro"/>
</dbReference>
<dbReference type="InterPro" id="IPR008257">
    <property type="entry name" value="Pept_M19"/>
</dbReference>
<dbReference type="PROSITE" id="PS51365">
    <property type="entry name" value="RENAL_DIPEPTIDASE_2"/>
    <property type="match status" value="1"/>
</dbReference>
<dbReference type="Gene3D" id="3.20.20.140">
    <property type="entry name" value="Metal-dependent hydrolases"/>
    <property type="match status" value="1"/>
</dbReference>
<dbReference type="Pfam" id="PF01244">
    <property type="entry name" value="Peptidase_M19"/>
    <property type="match status" value="1"/>
</dbReference>
<reference evidence="2" key="1">
    <citation type="submission" date="2017-04" db="EMBL/GenBank/DDBJ databases">
        <authorList>
            <person name="Varghese N."/>
            <person name="Submissions S."/>
        </authorList>
    </citation>
    <scope>NUCLEOTIDE SEQUENCE [LARGE SCALE GENOMIC DNA]</scope>
    <source>
        <strain evidence="2">DSM 9293</strain>
    </source>
</reference>
<proteinExistence type="predicted"/>
<gene>
    <name evidence="1" type="ORF">SAMN00768000_3213</name>
</gene>
<dbReference type="SUPFAM" id="SSF51556">
    <property type="entry name" value="Metallo-dependent hydrolases"/>
    <property type="match status" value="1"/>
</dbReference>
<keyword evidence="2" id="KW-1185">Reference proteome</keyword>
<accession>A0A1W1WLJ9</accession>